<sequence>MRAAARRQAGLVGAACLPPRLTTWAASAALAVLAVLAYPGQAQAGAQQEEFLANAVRGALSAAIADDRPRRVSFAAPADHASYQKWLAAMSKRLENRIPEAHARLELLETVYYESKRAGLEPSLVLGLIQVESNFRKYAISSAGARGLMQVMPFWTRSIGDGDERKLFHLQSNLRYGCTILRHYIDRENGDLFLALGRYNGSRGRAEYPNLVHAAWQRWHYADSLPLLASAGAATGAERAQAMPIPSALPNPGGSGSIKPAGTTTLANPFSAARVSDRP</sequence>
<organism evidence="1 2">
    <name type="scientific">Imbroritus primus</name>
    <dbReference type="NCBI Taxonomy" id="3058603"/>
    <lineage>
        <taxon>Bacteria</taxon>
        <taxon>Pseudomonadati</taxon>
        <taxon>Pseudomonadota</taxon>
        <taxon>Betaproteobacteria</taxon>
        <taxon>Burkholderiales</taxon>
        <taxon>Burkholderiaceae</taxon>
        <taxon>Imbroritus</taxon>
    </lineage>
</organism>
<name>A0ACD3SPI0_9BURK</name>
<keyword evidence="2" id="KW-1185">Reference proteome</keyword>
<dbReference type="EMBL" id="AKCV02000016">
    <property type="protein sequence ID" value="TMS58069.1"/>
    <property type="molecule type" value="Genomic_DNA"/>
</dbReference>
<accession>A0ACD3SPI0</accession>
<evidence type="ECO:0000313" key="2">
    <source>
        <dbReference type="Proteomes" id="UP000004277"/>
    </source>
</evidence>
<dbReference type="Proteomes" id="UP000004277">
    <property type="component" value="Unassembled WGS sequence"/>
</dbReference>
<protein>
    <submittedName>
        <fullName evidence="1">Lytic transglycosylase domain-containing protein</fullName>
    </submittedName>
</protein>
<gene>
    <name evidence="1" type="ORF">MW7_009645</name>
</gene>
<reference evidence="1" key="1">
    <citation type="submission" date="2019-05" db="EMBL/GenBank/DDBJ databases">
        <title>Revised genome assembly of Burkholderiaceae (previously Ralstonia) sp. PBA.</title>
        <authorList>
            <person name="Gan H.M."/>
        </authorList>
    </citation>
    <scope>NUCLEOTIDE SEQUENCE</scope>
    <source>
        <strain evidence="1">PBA</strain>
    </source>
</reference>
<proteinExistence type="predicted"/>
<comment type="caution">
    <text evidence="1">The sequence shown here is derived from an EMBL/GenBank/DDBJ whole genome shotgun (WGS) entry which is preliminary data.</text>
</comment>
<evidence type="ECO:0000313" key="1">
    <source>
        <dbReference type="EMBL" id="TMS58069.1"/>
    </source>
</evidence>